<dbReference type="OrthoDB" id="648861at2759"/>
<feature type="region of interest" description="Disordered" evidence="1">
    <location>
        <begin position="251"/>
        <end position="292"/>
    </location>
</feature>
<proteinExistence type="predicted"/>
<evidence type="ECO:0000256" key="1">
    <source>
        <dbReference type="SAM" id="MobiDB-lite"/>
    </source>
</evidence>
<feature type="region of interest" description="Disordered" evidence="1">
    <location>
        <begin position="443"/>
        <end position="470"/>
    </location>
</feature>
<name>A0A9P0EQH6_9HYPO</name>
<comment type="caution">
    <text evidence="2">The sequence shown here is derived from an EMBL/GenBank/DDBJ whole genome shotgun (WGS) entry which is preliminary data.</text>
</comment>
<keyword evidence="3" id="KW-1185">Reference proteome</keyword>
<dbReference type="EMBL" id="CABFOC020000063">
    <property type="protein sequence ID" value="CAH0056065.1"/>
    <property type="molecule type" value="Genomic_DNA"/>
</dbReference>
<dbReference type="AlphaFoldDB" id="A0A9P0EQH6"/>
<reference evidence="2" key="1">
    <citation type="submission" date="2021-10" db="EMBL/GenBank/DDBJ databases">
        <authorList>
            <person name="Piombo E."/>
        </authorList>
    </citation>
    <scope>NUCLEOTIDE SEQUENCE</scope>
</reference>
<sequence>MPDSANRQGPVACPTINLQGGESLMLDACVVPDRETVPDGPLPASGGNSHGEVGFDSSSLNYSIGLDHIESHLPLLSPTFPQAVWDEIQVLEGASQQDQPERLDHNAQTLSPGRDEFLAEPISADVEPLVAHFLSISSLPRFIPSISETWSADRHTIWSMGNTFRPLENAIYAFVDTHSSCIVGSDPILARKFHETSAAGVQQALCAQMMDSNRLQQLMATVLLLTWRGIGRRLYVWLRLLDHKILFAGRETSSSDEDQGPESSEIAHSPSGSADDDAEYSAGRPEDWVPSEGLPITSPAAAFDMLYAITNHAPFTFYLKTQRIKDRITLLNRWNRARGSLDEEIEVLQLGKRIDRDLVAHWASRPALLDMGTDPNLLRDGLQPQLAHRLASQIRLYRADFFAHVIYLHRVAFRVFAKETKVESAIREVLQLARLECVVTTTQSSGNRREDEAPALTDTAPEQSPNGEPLSPSWLWPLFMVAVEGTRDDFAKVEAEFGRMIAVTGTLDHALAPSALCILRALNEQVRVGGGIVDYRMIQDQLFSGKLHII</sequence>
<organism evidence="2 3">
    <name type="scientific">Clonostachys solani</name>
    <dbReference type="NCBI Taxonomy" id="160281"/>
    <lineage>
        <taxon>Eukaryota</taxon>
        <taxon>Fungi</taxon>
        <taxon>Dikarya</taxon>
        <taxon>Ascomycota</taxon>
        <taxon>Pezizomycotina</taxon>
        <taxon>Sordariomycetes</taxon>
        <taxon>Hypocreomycetidae</taxon>
        <taxon>Hypocreales</taxon>
        <taxon>Bionectriaceae</taxon>
        <taxon>Clonostachys</taxon>
    </lineage>
</organism>
<evidence type="ECO:0000313" key="2">
    <source>
        <dbReference type="EMBL" id="CAH0056065.1"/>
    </source>
</evidence>
<dbReference type="Proteomes" id="UP000775872">
    <property type="component" value="Unassembled WGS sequence"/>
</dbReference>
<gene>
    <name evidence="2" type="ORF">CSOL1703_00005999</name>
</gene>
<evidence type="ECO:0000313" key="3">
    <source>
        <dbReference type="Proteomes" id="UP000775872"/>
    </source>
</evidence>
<protein>
    <submittedName>
        <fullName evidence="2">Uncharacterized protein</fullName>
    </submittedName>
</protein>
<accession>A0A9P0EQH6</accession>